<evidence type="ECO:0000313" key="5">
    <source>
        <dbReference type="EMBL" id="KMT66018.1"/>
    </source>
</evidence>
<accession>A0A0J8GZ76</accession>
<evidence type="ECO:0000256" key="3">
    <source>
        <dbReference type="ARBA" id="ARBA00023163"/>
    </source>
</evidence>
<dbReference type="PROSITE" id="PS01124">
    <property type="entry name" value="HTH_ARAC_FAMILY_2"/>
    <property type="match status" value="1"/>
</dbReference>
<dbReference type="PATRIC" id="fig|1513271.3.peg.1249"/>
<dbReference type="Pfam" id="PF12833">
    <property type="entry name" value="HTH_18"/>
    <property type="match status" value="1"/>
</dbReference>
<name>A0A0J8GZ76_9ALTE</name>
<reference evidence="5 6" key="1">
    <citation type="submission" date="2015-04" db="EMBL/GenBank/DDBJ databases">
        <title>Draft Genome Sequence of the Novel Agar-Digesting Marine Bacterium Q1.</title>
        <authorList>
            <person name="Li Y."/>
            <person name="Li D."/>
            <person name="Chen G."/>
            <person name="Du Z."/>
        </authorList>
    </citation>
    <scope>NUCLEOTIDE SEQUENCE [LARGE SCALE GENOMIC DNA]</scope>
    <source>
        <strain evidence="5 6">Q1</strain>
    </source>
</reference>
<dbReference type="GO" id="GO:0005829">
    <property type="term" value="C:cytosol"/>
    <property type="evidence" value="ECO:0007669"/>
    <property type="project" value="TreeGrafter"/>
</dbReference>
<dbReference type="InterPro" id="IPR032687">
    <property type="entry name" value="AraC-type_N"/>
</dbReference>
<keyword evidence="6" id="KW-1185">Reference proteome</keyword>
<dbReference type="GO" id="GO:0003700">
    <property type="term" value="F:DNA-binding transcription factor activity"/>
    <property type="evidence" value="ECO:0007669"/>
    <property type="project" value="InterPro"/>
</dbReference>
<gene>
    <name evidence="5" type="ORF">XM47_06095</name>
</gene>
<dbReference type="Proteomes" id="UP000037600">
    <property type="component" value="Unassembled WGS sequence"/>
</dbReference>
<dbReference type="PANTHER" id="PTHR47894:SF1">
    <property type="entry name" value="HTH-TYPE TRANSCRIPTIONAL REGULATOR VQSM"/>
    <property type="match status" value="1"/>
</dbReference>
<evidence type="ECO:0000259" key="4">
    <source>
        <dbReference type="PROSITE" id="PS01124"/>
    </source>
</evidence>
<dbReference type="PANTHER" id="PTHR47894">
    <property type="entry name" value="HTH-TYPE TRANSCRIPTIONAL REGULATOR GADX"/>
    <property type="match status" value="1"/>
</dbReference>
<keyword evidence="2" id="KW-0238">DNA-binding</keyword>
<evidence type="ECO:0000256" key="1">
    <source>
        <dbReference type="ARBA" id="ARBA00023015"/>
    </source>
</evidence>
<feature type="domain" description="HTH araC/xylS-type" evidence="4">
    <location>
        <begin position="240"/>
        <end position="335"/>
    </location>
</feature>
<sequence length="339" mass="39361">MNLHAYFTLEDKFIQAQQLAASLIELAASRGVNKDKLLRGTGIFYEDLSSDTLLISADQLLKLISKTRQLMAGNATSFLLGQRLFPSNYGAISEALFYAKNLLDCIHILNSYRCEIAPLLCTNLVWTKHECIIQFKDAIGCDENFQFLLELYCTAIHSSLRYLSNRRVNVAYDFEFSQPRYIQEYEENLGFKINFNRSTNQIRLARQELVALLPNYSQVKRDHALHKLAQQSRYQFGFRERVIQLIANNSQLNQADIAEQLGISNATFKRRLKQHGTRFLALQDEYHRQRVLSIHCDIQRSNEDLASRLGFNDVANFRRAFKRWFGLTPSQFKQKFRHG</sequence>
<organism evidence="5 6">
    <name type="scientific">Catenovulum maritimum</name>
    <dbReference type="NCBI Taxonomy" id="1513271"/>
    <lineage>
        <taxon>Bacteria</taxon>
        <taxon>Pseudomonadati</taxon>
        <taxon>Pseudomonadota</taxon>
        <taxon>Gammaproteobacteria</taxon>
        <taxon>Alteromonadales</taxon>
        <taxon>Alteromonadaceae</taxon>
        <taxon>Catenovulum</taxon>
    </lineage>
</organism>
<protein>
    <recommendedName>
        <fullName evidence="4">HTH araC/xylS-type domain-containing protein</fullName>
    </recommendedName>
</protein>
<proteinExistence type="predicted"/>
<dbReference type="InterPro" id="IPR009057">
    <property type="entry name" value="Homeodomain-like_sf"/>
</dbReference>
<evidence type="ECO:0000256" key="2">
    <source>
        <dbReference type="ARBA" id="ARBA00023125"/>
    </source>
</evidence>
<dbReference type="EMBL" id="LAZL01000007">
    <property type="protein sequence ID" value="KMT66018.1"/>
    <property type="molecule type" value="Genomic_DNA"/>
</dbReference>
<dbReference type="Gene3D" id="1.10.10.60">
    <property type="entry name" value="Homeodomain-like"/>
    <property type="match status" value="1"/>
</dbReference>
<comment type="caution">
    <text evidence="5">The sequence shown here is derived from an EMBL/GenBank/DDBJ whole genome shotgun (WGS) entry which is preliminary data.</text>
</comment>
<dbReference type="InterPro" id="IPR020449">
    <property type="entry name" value="Tscrpt_reg_AraC-type_HTH"/>
</dbReference>
<dbReference type="Pfam" id="PF12625">
    <property type="entry name" value="Arabinose_bd"/>
    <property type="match status" value="1"/>
</dbReference>
<evidence type="ECO:0000313" key="6">
    <source>
        <dbReference type="Proteomes" id="UP000037600"/>
    </source>
</evidence>
<dbReference type="AlphaFoldDB" id="A0A0J8GZ76"/>
<dbReference type="SMART" id="SM00342">
    <property type="entry name" value="HTH_ARAC"/>
    <property type="match status" value="1"/>
</dbReference>
<dbReference type="SUPFAM" id="SSF46689">
    <property type="entry name" value="Homeodomain-like"/>
    <property type="match status" value="2"/>
</dbReference>
<dbReference type="STRING" id="1513271.XM47_06095"/>
<dbReference type="PRINTS" id="PR00032">
    <property type="entry name" value="HTHARAC"/>
</dbReference>
<dbReference type="InterPro" id="IPR018060">
    <property type="entry name" value="HTH_AraC"/>
</dbReference>
<dbReference type="GO" id="GO:0000976">
    <property type="term" value="F:transcription cis-regulatory region binding"/>
    <property type="evidence" value="ECO:0007669"/>
    <property type="project" value="TreeGrafter"/>
</dbReference>
<keyword evidence="1" id="KW-0805">Transcription regulation</keyword>
<keyword evidence="3" id="KW-0804">Transcription</keyword>